<evidence type="ECO:0000313" key="3">
    <source>
        <dbReference type="Proteomes" id="UP000823847"/>
    </source>
</evidence>
<accession>A0A9D2BQI9</accession>
<dbReference type="InterPro" id="IPR005625">
    <property type="entry name" value="PepSY-ass_TM"/>
</dbReference>
<proteinExistence type="predicted"/>
<feature type="transmembrane region" description="Helical" evidence="1">
    <location>
        <begin position="200"/>
        <end position="221"/>
    </location>
</feature>
<dbReference type="Proteomes" id="UP000823847">
    <property type="component" value="Unassembled WGS sequence"/>
</dbReference>
<keyword evidence="1" id="KW-0472">Membrane</keyword>
<feature type="transmembrane region" description="Helical" evidence="1">
    <location>
        <begin position="92"/>
        <end position="112"/>
    </location>
</feature>
<dbReference type="AlphaFoldDB" id="A0A9D2BQI9"/>
<evidence type="ECO:0000256" key="1">
    <source>
        <dbReference type="SAM" id="Phobius"/>
    </source>
</evidence>
<evidence type="ECO:0000313" key="2">
    <source>
        <dbReference type="EMBL" id="HIX85918.1"/>
    </source>
</evidence>
<reference evidence="2" key="1">
    <citation type="journal article" date="2021" name="PeerJ">
        <title>Extensive microbial diversity within the chicken gut microbiome revealed by metagenomics and culture.</title>
        <authorList>
            <person name="Gilroy R."/>
            <person name="Ravi A."/>
            <person name="Getino M."/>
            <person name="Pursley I."/>
            <person name="Horton D.L."/>
            <person name="Alikhan N.F."/>
            <person name="Baker D."/>
            <person name="Gharbi K."/>
            <person name="Hall N."/>
            <person name="Watson M."/>
            <person name="Adriaenssens E.M."/>
            <person name="Foster-Nyarko E."/>
            <person name="Jarju S."/>
            <person name="Secka A."/>
            <person name="Antonio M."/>
            <person name="Oren A."/>
            <person name="Chaudhuri R.R."/>
            <person name="La Ragione R."/>
            <person name="Hildebrand F."/>
            <person name="Pallen M.J."/>
        </authorList>
    </citation>
    <scope>NUCLEOTIDE SEQUENCE</scope>
    <source>
        <strain evidence="2">ChiHecec2B26-12326</strain>
    </source>
</reference>
<dbReference type="PANTHER" id="PTHR34219:SF3">
    <property type="entry name" value="BLL7967 PROTEIN"/>
    <property type="match status" value="1"/>
</dbReference>
<reference evidence="2" key="2">
    <citation type="submission" date="2021-04" db="EMBL/GenBank/DDBJ databases">
        <authorList>
            <person name="Gilroy R."/>
        </authorList>
    </citation>
    <scope>NUCLEOTIDE SEQUENCE</scope>
    <source>
        <strain evidence="2">ChiHecec2B26-12326</strain>
    </source>
</reference>
<dbReference type="EMBL" id="DXEN01000032">
    <property type="protein sequence ID" value="HIX85918.1"/>
    <property type="molecule type" value="Genomic_DNA"/>
</dbReference>
<keyword evidence="1" id="KW-0812">Transmembrane</keyword>
<gene>
    <name evidence="2" type="ORF">H9848_04835</name>
</gene>
<dbReference type="Pfam" id="PF03929">
    <property type="entry name" value="PepSY_TM"/>
    <property type="match status" value="2"/>
</dbReference>
<keyword evidence="1" id="KW-1133">Transmembrane helix</keyword>
<organism evidence="2 3">
    <name type="scientific">Candidatus Parabacteroides intestinigallinarum</name>
    <dbReference type="NCBI Taxonomy" id="2838722"/>
    <lineage>
        <taxon>Bacteria</taxon>
        <taxon>Pseudomonadati</taxon>
        <taxon>Bacteroidota</taxon>
        <taxon>Bacteroidia</taxon>
        <taxon>Bacteroidales</taxon>
        <taxon>Tannerellaceae</taxon>
        <taxon>Parabacteroides</taxon>
    </lineage>
</organism>
<feature type="transmembrane region" description="Helical" evidence="1">
    <location>
        <begin position="12"/>
        <end position="33"/>
    </location>
</feature>
<feature type="transmembrane region" description="Helical" evidence="1">
    <location>
        <begin position="142"/>
        <end position="165"/>
    </location>
</feature>
<sequence>MTRRLFHQIHLWLSLPLGILFAVICLTGAILVFENEALQLLNPQADVSSMRKHDPARRELTGYGFFRETLRLHRWLLDAPAKKGERSVGKEVVGYGTLAMTAVLLSGVVVWWPRNKKVLRNRLSVSTGKGWRRFWYDSHVSVGFYATIPLLLMCLTGLVWSFPWWKEAFWSLLDFVPPEGRKRFLYTLHTGSWGGTATKALYFLAALIGAALPLTGYYLWWKRRRAR</sequence>
<comment type="caution">
    <text evidence="2">The sequence shown here is derived from an EMBL/GenBank/DDBJ whole genome shotgun (WGS) entry which is preliminary data.</text>
</comment>
<protein>
    <submittedName>
        <fullName evidence="2">PepSY domain-containing protein</fullName>
    </submittedName>
</protein>
<name>A0A9D2BQI9_9BACT</name>
<dbReference type="PANTHER" id="PTHR34219">
    <property type="entry name" value="IRON-REGULATED INNER MEMBRANE PROTEIN-RELATED"/>
    <property type="match status" value="1"/>
</dbReference>